<sequence>MMIYFQVAVILWSLCCVVSFSQISKFSETIYWSWCITIALMWFLDIVLLIRIILMVTGRLTQILGHPDEGRRFSQAVTLGIIVWKLAVQTVLWLYLKESIGGPPYDRYLTYNGVTQFRQNDNNKKPILARHRAVFAVFPFWTTMLICLLAVCSQIVNFGMSSLWACRGNDQPTECHECEEQQDTEFSPEHSSLE</sequence>
<name>A0AA85JCH7_TRIRE</name>
<keyword evidence="3" id="KW-1185">Reference proteome</keyword>
<dbReference type="WBParaSite" id="TREG1_26400.2">
    <property type="protein sequence ID" value="TREG1_26400.2"/>
    <property type="gene ID" value="TREG1_26400"/>
</dbReference>
<organism evidence="3 5">
    <name type="scientific">Trichobilharzia regenti</name>
    <name type="common">Nasal bird schistosome</name>
    <dbReference type="NCBI Taxonomy" id="157069"/>
    <lineage>
        <taxon>Eukaryota</taxon>
        <taxon>Metazoa</taxon>
        <taxon>Spiralia</taxon>
        <taxon>Lophotrochozoa</taxon>
        <taxon>Platyhelminthes</taxon>
        <taxon>Trematoda</taxon>
        <taxon>Digenea</taxon>
        <taxon>Strigeidida</taxon>
        <taxon>Schistosomatoidea</taxon>
        <taxon>Schistosomatidae</taxon>
        <taxon>Trichobilharzia</taxon>
    </lineage>
</organism>
<keyword evidence="2" id="KW-0732">Signal</keyword>
<accession>A0AA85JCH7</accession>
<proteinExistence type="predicted"/>
<dbReference type="WBParaSite" id="TREG1_26400.1">
    <property type="protein sequence ID" value="TREG1_26400.1"/>
    <property type="gene ID" value="TREG1_26400"/>
</dbReference>
<evidence type="ECO:0000313" key="4">
    <source>
        <dbReference type="WBParaSite" id="TREG1_26400.1"/>
    </source>
</evidence>
<keyword evidence="1" id="KW-0812">Transmembrane</keyword>
<dbReference type="AlphaFoldDB" id="A0AA85JCH7"/>
<dbReference type="Proteomes" id="UP000050795">
    <property type="component" value="Unassembled WGS sequence"/>
</dbReference>
<evidence type="ECO:0000256" key="2">
    <source>
        <dbReference type="SAM" id="SignalP"/>
    </source>
</evidence>
<feature type="chain" id="PRO_5044704868" description="Transmembrane protein" evidence="2">
    <location>
        <begin position="20"/>
        <end position="194"/>
    </location>
</feature>
<keyword evidence="1" id="KW-1133">Transmembrane helix</keyword>
<feature type="transmembrane region" description="Helical" evidence="1">
    <location>
        <begin position="31"/>
        <end position="56"/>
    </location>
</feature>
<evidence type="ECO:0000256" key="1">
    <source>
        <dbReference type="SAM" id="Phobius"/>
    </source>
</evidence>
<protein>
    <recommendedName>
        <fullName evidence="6">Transmembrane protein</fullName>
    </recommendedName>
</protein>
<evidence type="ECO:0000313" key="3">
    <source>
        <dbReference type="Proteomes" id="UP000050795"/>
    </source>
</evidence>
<feature type="signal peptide" evidence="2">
    <location>
        <begin position="1"/>
        <end position="19"/>
    </location>
</feature>
<reference evidence="3" key="1">
    <citation type="submission" date="2022-06" db="EMBL/GenBank/DDBJ databases">
        <authorList>
            <person name="Berger JAMES D."/>
            <person name="Berger JAMES D."/>
        </authorList>
    </citation>
    <scope>NUCLEOTIDE SEQUENCE [LARGE SCALE GENOMIC DNA]</scope>
</reference>
<feature type="transmembrane region" description="Helical" evidence="1">
    <location>
        <begin position="133"/>
        <end position="152"/>
    </location>
</feature>
<keyword evidence="1" id="KW-0472">Membrane</keyword>
<evidence type="ECO:0000313" key="5">
    <source>
        <dbReference type="WBParaSite" id="TREG1_26400.2"/>
    </source>
</evidence>
<evidence type="ECO:0008006" key="6">
    <source>
        <dbReference type="Google" id="ProtNLM"/>
    </source>
</evidence>
<reference evidence="4 5" key="2">
    <citation type="submission" date="2023-11" db="UniProtKB">
        <authorList>
            <consortium name="WormBaseParasite"/>
        </authorList>
    </citation>
    <scope>IDENTIFICATION</scope>
</reference>